<dbReference type="Pfam" id="PF02984">
    <property type="entry name" value="Cyclin_C"/>
    <property type="match status" value="1"/>
</dbReference>
<dbReference type="EMBL" id="JBAMMX010000003">
    <property type="protein sequence ID" value="KAK6943643.1"/>
    <property type="molecule type" value="Genomic_DNA"/>
</dbReference>
<feature type="domain" description="Cyclin-like" evidence="5">
    <location>
        <begin position="85"/>
        <end position="173"/>
    </location>
</feature>
<evidence type="ECO:0000256" key="2">
    <source>
        <dbReference type="ARBA" id="ARBA00023127"/>
    </source>
</evidence>
<sequence>MESLLCDEVWLSSPTNLISYDRKHGMHPNPDSQIISTMFHTTIEDCQYALSISLEKELSYIPKPGYSEFLRSSSNMKVARYKAIQWLIKLQSRLNLSCGIIFDAANYFDRFVSMNQGREWKEWIIELLSIACFYVASKFSETDIPTLHEIQMEGMDYSFESATIQQMELILLQELGWHLRCTTSYSIVELLIWNLDSVKPQFQYSLRTRIFQLLLGALSDVRFVDFRPCTIAISALKCTLEELVASSANEHLMRILGLIPEDQKEDVAKCHKIMEAQSMDPIICKDLIASGHSFWGPSSPVTVLTAERIDIYDCHVDLSAFRKSDHVNVLSGEKRKRED</sequence>
<organism evidence="6 7">
    <name type="scientific">Dillenia turbinata</name>
    <dbReference type="NCBI Taxonomy" id="194707"/>
    <lineage>
        <taxon>Eukaryota</taxon>
        <taxon>Viridiplantae</taxon>
        <taxon>Streptophyta</taxon>
        <taxon>Embryophyta</taxon>
        <taxon>Tracheophyta</taxon>
        <taxon>Spermatophyta</taxon>
        <taxon>Magnoliopsida</taxon>
        <taxon>eudicotyledons</taxon>
        <taxon>Gunneridae</taxon>
        <taxon>Pentapetalae</taxon>
        <taxon>Dilleniales</taxon>
        <taxon>Dilleniaceae</taxon>
        <taxon>Dillenia</taxon>
    </lineage>
</organism>
<evidence type="ECO:0000256" key="3">
    <source>
        <dbReference type="ARBA" id="ARBA00023306"/>
    </source>
</evidence>
<keyword evidence="7" id="KW-1185">Reference proteome</keyword>
<reference evidence="6 7" key="1">
    <citation type="submission" date="2023-12" db="EMBL/GenBank/DDBJ databases">
        <title>A high-quality genome assembly for Dillenia turbinata (Dilleniales).</title>
        <authorList>
            <person name="Chanderbali A."/>
        </authorList>
    </citation>
    <scope>NUCLEOTIDE SEQUENCE [LARGE SCALE GENOMIC DNA]</scope>
    <source>
        <strain evidence="6">LSX21</strain>
        <tissue evidence="6">Leaf</tissue>
    </source>
</reference>
<evidence type="ECO:0000256" key="1">
    <source>
        <dbReference type="ARBA" id="ARBA00022618"/>
    </source>
</evidence>
<accession>A0AAN8VZF6</accession>
<comment type="similarity">
    <text evidence="4">Belongs to the cyclin family.</text>
</comment>
<evidence type="ECO:0000256" key="4">
    <source>
        <dbReference type="RuleBase" id="RU000383"/>
    </source>
</evidence>
<comment type="caution">
    <text evidence="6">The sequence shown here is derived from an EMBL/GenBank/DDBJ whole genome shotgun (WGS) entry which is preliminary data.</text>
</comment>
<dbReference type="InterPro" id="IPR036915">
    <property type="entry name" value="Cyclin-like_sf"/>
</dbReference>
<name>A0AAN8VZF6_9MAGN</name>
<dbReference type="InterPro" id="IPR006671">
    <property type="entry name" value="Cyclin_N"/>
</dbReference>
<evidence type="ECO:0000259" key="5">
    <source>
        <dbReference type="SMART" id="SM00385"/>
    </source>
</evidence>
<keyword evidence="1" id="KW-0132">Cell division</keyword>
<dbReference type="InterPro" id="IPR004367">
    <property type="entry name" value="Cyclin_C-dom"/>
</dbReference>
<dbReference type="Gene3D" id="1.10.472.10">
    <property type="entry name" value="Cyclin-like"/>
    <property type="match status" value="2"/>
</dbReference>
<dbReference type="InterPro" id="IPR013763">
    <property type="entry name" value="Cyclin-like_dom"/>
</dbReference>
<dbReference type="SMART" id="SM00385">
    <property type="entry name" value="CYCLIN"/>
    <property type="match status" value="1"/>
</dbReference>
<dbReference type="SUPFAM" id="SSF47954">
    <property type="entry name" value="Cyclin-like"/>
    <property type="match status" value="1"/>
</dbReference>
<gene>
    <name evidence="6" type="ORF">RJ641_024745</name>
</gene>
<proteinExistence type="inferred from homology"/>
<dbReference type="PANTHER" id="PTHR10177">
    <property type="entry name" value="CYCLINS"/>
    <property type="match status" value="1"/>
</dbReference>
<dbReference type="AlphaFoldDB" id="A0AAN8VZF6"/>
<dbReference type="GO" id="GO:0051301">
    <property type="term" value="P:cell division"/>
    <property type="evidence" value="ECO:0007669"/>
    <property type="project" value="UniProtKB-KW"/>
</dbReference>
<keyword evidence="3" id="KW-0131">Cell cycle</keyword>
<keyword evidence="2 4" id="KW-0195">Cyclin</keyword>
<dbReference type="InterPro" id="IPR039361">
    <property type="entry name" value="Cyclin"/>
</dbReference>
<evidence type="ECO:0000313" key="7">
    <source>
        <dbReference type="Proteomes" id="UP001370490"/>
    </source>
</evidence>
<evidence type="ECO:0000313" key="6">
    <source>
        <dbReference type="EMBL" id="KAK6943643.1"/>
    </source>
</evidence>
<dbReference type="Proteomes" id="UP001370490">
    <property type="component" value="Unassembled WGS sequence"/>
</dbReference>
<protein>
    <submittedName>
        <fullName evidence="6">Cyclin, C-terminal domain</fullName>
    </submittedName>
</protein>
<dbReference type="Pfam" id="PF00134">
    <property type="entry name" value="Cyclin_N"/>
    <property type="match status" value="1"/>
</dbReference>